<dbReference type="EnsemblPlants" id="Zm00001eb136580_T001">
    <property type="protein sequence ID" value="Zm00001eb136580_P001"/>
    <property type="gene ID" value="Zm00001eb136580"/>
</dbReference>
<dbReference type="PANTHER" id="PTHR12570:SF11">
    <property type="entry name" value="MAGNESIUM TRANSPORTER NIPA6-RELATED"/>
    <property type="match status" value="1"/>
</dbReference>
<dbReference type="InterPro" id="IPR037185">
    <property type="entry name" value="EmrE-like"/>
</dbReference>
<evidence type="ECO:0000313" key="10">
    <source>
        <dbReference type="EnsemblPlants" id="Zm00001eb136580_P001"/>
    </source>
</evidence>
<sequence>MSSSSQVGTQPSSTIRPSLRASQRQVSLPDSAWIVYSNFIAYIFAPGVLVTPLGALSIIVSSVLAHFVLKERLEKLGVLGCVSCIVEPSYSTRVSSICGDSIVTCGSASALL</sequence>
<feature type="transmembrane region" description="Helical" evidence="9">
    <location>
        <begin position="39"/>
        <end position="69"/>
    </location>
</feature>
<keyword evidence="9" id="KW-0460">Magnesium</keyword>
<name>A0A804N5H0_MAIZE</name>
<proteinExistence type="inferred from homology"/>
<evidence type="ECO:0000256" key="7">
    <source>
        <dbReference type="ARBA" id="ARBA00023136"/>
    </source>
</evidence>
<dbReference type="InParanoid" id="A0A804N5H0"/>
<dbReference type="PANTHER" id="PTHR12570">
    <property type="match status" value="1"/>
</dbReference>
<keyword evidence="11" id="KW-1185">Reference proteome</keyword>
<comment type="caution">
    <text evidence="9">Lacks conserved residue(s) required for the propagation of feature annotation.</text>
</comment>
<comment type="function">
    <text evidence="8 9">Acts as a Mg(2+) transporter. Can also transport other divalent cations such as Fe(2+), Sr(2+), Ba(2+), Mn(2+) and Co(2+) but to a much less extent than Mg(2+).</text>
</comment>
<dbReference type="Gramene" id="Zm00001eb136580_T001">
    <property type="protein sequence ID" value="Zm00001eb136580_P001"/>
    <property type="gene ID" value="Zm00001eb136580"/>
</dbReference>
<keyword evidence="6 9" id="KW-1133">Transmembrane helix</keyword>
<evidence type="ECO:0000256" key="8">
    <source>
        <dbReference type="ARBA" id="ARBA00025284"/>
    </source>
</evidence>
<reference evidence="11" key="1">
    <citation type="submission" date="2015-12" db="EMBL/GenBank/DDBJ databases">
        <title>Update maize B73 reference genome by single molecule sequencing technologies.</title>
        <authorList>
            <consortium name="Maize Genome Sequencing Project"/>
            <person name="Ware D."/>
        </authorList>
    </citation>
    <scope>NUCLEOTIDE SEQUENCE [LARGE SCALE GENOMIC DNA]</scope>
    <source>
        <strain evidence="11">cv. B73</strain>
    </source>
</reference>
<dbReference type="SUPFAM" id="SSF103481">
    <property type="entry name" value="Multidrug resistance efflux transporter EmrE"/>
    <property type="match status" value="1"/>
</dbReference>
<dbReference type="Pfam" id="PF05653">
    <property type="entry name" value="Mg_trans_NIPA"/>
    <property type="match status" value="1"/>
</dbReference>
<protein>
    <recommendedName>
        <fullName evidence="9">Probable magnesium transporter</fullName>
    </recommendedName>
</protein>
<dbReference type="AlphaFoldDB" id="A0A804N5H0"/>
<evidence type="ECO:0000256" key="5">
    <source>
        <dbReference type="ARBA" id="ARBA00022753"/>
    </source>
</evidence>
<reference evidence="10" key="2">
    <citation type="submission" date="2019-07" db="EMBL/GenBank/DDBJ databases">
        <authorList>
            <person name="Seetharam A."/>
            <person name="Woodhouse M."/>
            <person name="Cannon E."/>
        </authorList>
    </citation>
    <scope>NUCLEOTIDE SEQUENCE [LARGE SCALE GENOMIC DNA]</scope>
    <source>
        <strain evidence="10">cv. B73</strain>
    </source>
</reference>
<keyword evidence="9" id="KW-0406">Ion transport</keyword>
<keyword evidence="9" id="KW-0813">Transport</keyword>
<dbReference type="GO" id="GO:0015095">
    <property type="term" value="F:magnesium ion transmembrane transporter activity"/>
    <property type="evidence" value="ECO:0007669"/>
    <property type="project" value="UniProtKB-UniRule"/>
</dbReference>
<evidence type="ECO:0000256" key="2">
    <source>
        <dbReference type="ARBA" id="ARBA00007001"/>
    </source>
</evidence>
<dbReference type="InterPro" id="IPR008521">
    <property type="entry name" value="Mg_trans_NIPA"/>
</dbReference>
<comment type="subunit">
    <text evidence="3 9">Homodimer.</text>
</comment>
<keyword evidence="4 9" id="KW-0812">Transmembrane</keyword>
<organism evidence="10 11">
    <name type="scientific">Zea mays</name>
    <name type="common">Maize</name>
    <dbReference type="NCBI Taxonomy" id="4577"/>
    <lineage>
        <taxon>Eukaryota</taxon>
        <taxon>Viridiplantae</taxon>
        <taxon>Streptophyta</taxon>
        <taxon>Embryophyta</taxon>
        <taxon>Tracheophyta</taxon>
        <taxon>Spermatophyta</taxon>
        <taxon>Magnoliopsida</taxon>
        <taxon>Liliopsida</taxon>
        <taxon>Poales</taxon>
        <taxon>Poaceae</taxon>
        <taxon>PACMAD clade</taxon>
        <taxon>Panicoideae</taxon>
        <taxon>Andropogonodae</taxon>
        <taxon>Andropogoneae</taxon>
        <taxon>Tripsacinae</taxon>
        <taxon>Zea</taxon>
    </lineage>
</organism>
<comment type="similarity">
    <text evidence="2 9">Belongs to the NIPA (TC 2.A.7) family.</text>
</comment>
<evidence type="ECO:0000313" key="11">
    <source>
        <dbReference type="Proteomes" id="UP000007305"/>
    </source>
</evidence>
<keyword evidence="5 9" id="KW-0967">Endosome</keyword>
<dbReference type="GO" id="GO:0005769">
    <property type="term" value="C:early endosome"/>
    <property type="evidence" value="ECO:0007669"/>
    <property type="project" value="UniProtKB-SubCell"/>
</dbReference>
<evidence type="ECO:0000256" key="1">
    <source>
        <dbReference type="ARBA" id="ARBA00004141"/>
    </source>
</evidence>
<dbReference type="Proteomes" id="UP000007305">
    <property type="component" value="Chromosome 3"/>
</dbReference>
<dbReference type="GO" id="GO:0005886">
    <property type="term" value="C:plasma membrane"/>
    <property type="evidence" value="ECO:0007669"/>
    <property type="project" value="UniProtKB-SubCell"/>
</dbReference>
<accession>A0A804N5H0</accession>
<keyword evidence="7 9" id="KW-0472">Membrane</keyword>
<keyword evidence="9" id="KW-1003">Cell membrane</keyword>
<evidence type="ECO:0000256" key="6">
    <source>
        <dbReference type="ARBA" id="ARBA00022989"/>
    </source>
</evidence>
<evidence type="ECO:0000256" key="9">
    <source>
        <dbReference type="RuleBase" id="RU363078"/>
    </source>
</evidence>
<comment type="subcellular location">
    <subcellularLocation>
        <location evidence="9">Cell membrane</location>
        <topology evidence="9">Multi-pass membrane protein</topology>
    </subcellularLocation>
    <subcellularLocation>
        <location evidence="9">Early endosome</location>
    </subcellularLocation>
    <subcellularLocation>
        <location evidence="1">Membrane</location>
        <topology evidence="1">Multi-pass membrane protein</topology>
    </subcellularLocation>
</comment>
<reference evidence="10" key="3">
    <citation type="submission" date="2021-05" db="UniProtKB">
        <authorList>
            <consortium name="EnsemblPlants"/>
        </authorList>
    </citation>
    <scope>IDENTIFICATION</scope>
    <source>
        <strain evidence="10">cv. B73</strain>
    </source>
</reference>
<evidence type="ECO:0000256" key="3">
    <source>
        <dbReference type="ARBA" id="ARBA00011738"/>
    </source>
</evidence>
<evidence type="ECO:0000256" key="4">
    <source>
        <dbReference type="ARBA" id="ARBA00022692"/>
    </source>
</evidence>